<evidence type="ECO:0000256" key="8">
    <source>
        <dbReference type="ARBA" id="ARBA00029731"/>
    </source>
</evidence>
<evidence type="ECO:0000256" key="4">
    <source>
        <dbReference type="ARBA" id="ARBA00022741"/>
    </source>
</evidence>
<gene>
    <name evidence="11" type="ORF">COV49_01925</name>
</gene>
<dbReference type="GO" id="GO:0005737">
    <property type="term" value="C:cytoplasm"/>
    <property type="evidence" value="ECO:0007669"/>
    <property type="project" value="InterPro"/>
</dbReference>
<dbReference type="SUPFAM" id="SSF55681">
    <property type="entry name" value="Class II aaRS and biotin synthetases"/>
    <property type="match status" value="1"/>
</dbReference>
<dbReference type="EMBL" id="PCWW01000032">
    <property type="protein sequence ID" value="PIR13529.1"/>
    <property type="molecule type" value="Genomic_DNA"/>
</dbReference>
<sequence length="252" mass="29465">MGLTTSLIWYTNTMLYSRQFGKSIKTIAEEKIISAKLLQQGGFINESTSGRYYFLPLGMRVQQKIIMIIKDEMDRAGGQEMVTPIFHPLSLWQETNRDKSAKYELTLLTDRRGAEFVPGGTAEEMFVDLIRKYQISYKDLPINIYQFSNKFRDEMRARGGLLRVREFIMKDAYSFHIDEEDFKKEYQNMWDTYKRIFKRLDLETTAVEADNGYIGGDYCHEFDVESEIGESRFLITEDGSYAAHEDVAEFKK</sequence>
<name>A0A2M6K985_9BACT</name>
<dbReference type="PROSITE" id="PS50862">
    <property type="entry name" value="AA_TRNA_LIGASE_II"/>
    <property type="match status" value="1"/>
</dbReference>
<dbReference type="InterPro" id="IPR006195">
    <property type="entry name" value="aa-tRNA-synth_II"/>
</dbReference>
<dbReference type="Gene3D" id="3.30.930.10">
    <property type="entry name" value="Bira Bifunctional Protein, Domain 2"/>
    <property type="match status" value="1"/>
</dbReference>
<evidence type="ECO:0000256" key="3">
    <source>
        <dbReference type="ARBA" id="ARBA00022598"/>
    </source>
</evidence>
<dbReference type="InterPro" id="IPR050062">
    <property type="entry name" value="Pro-tRNA_synthetase"/>
</dbReference>
<dbReference type="PRINTS" id="PR01046">
    <property type="entry name" value="TRNASYNTHPRO"/>
</dbReference>
<dbReference type="AlphaFoldDB" id="A0A2M6K985"/>
<keyword evidence="4" id="KW-0547">Nucleotide-binding</keyword>
<dbReference type="PANTHER" id="PTHR42753:SF2">
    <property type="entry name" value="PROLINE--TRNA LIGASE"/>
    <property type="match status" value="1"/>
</dbReference>
<dbReference type="InterPro" id="IPR002314">
    <property type="entry name" value="aa-tRNA-synt_IIb"/>
</dbReference>
<accession>A0A2M6K985</accession>
<reference evidence="11 12" key="1">
    <citation type="submission" date="2017-09" db="EMBL/GenBank/DDBJ databases">
        <title>Depth-based differentiation of microbial function through sediment-hosted aquifers and enrichment of novel symbionts in the deep terrestrial subsurface.</title>
        <authorList>
            <person name="Probst A.J."/>
            <person name="Ladd B."/>
            <person name="Jarett J.K."/>
            <person name="Geller-Mcgrath D.E."/>
            <person name="Sieber C.M."/>
            <person name="Emerson J.B."/>
            <person name="Anantharaman K."/>
            <person name="Thomas B.C."/>
            <person name="Malmstrom R."/>
            <person name="Stieglmeier M."/>
            <person name="Klingl A."/>
            <person name="Woyke T."/>
            <person name="Ryan C.M."/>
            <person name="Banfield J.F."/>
        </authorList>
    </citation>
    <scope>NUCLEOTIDE SEQUENCE [LARGE SCALE GENOMIC DNA]</scope>
    <source>
        <strain evidence="11">CG11_big_fil_rev_8_21_14_0_20_39_10</strain>
    </source>
</reference>
<proteinExistence type="predicted"/>
<keyword evidence="5" id="KW-0067">ATP-binding</keyword>
<evidence type="ECO:0000313" key="11">
    <source>
        <dbReference type="EMBL" id="PIR13529.1"/>
    </source>
</evidence>
<dbReference type="GO" id="GO:0006433">
    <property type="term" value="P:prolyl-tRNA aminoacylation"/>
    <property type="evidence" value="ECO:0007669"/>
    <property type="project" value="InterPro"/>
</dbReference>
<dbReference type="InterPro" id="IPR045864">
    <property type="entry name" value="aa-tRNA-synth_II/BPL/LPL"/>
</dbReference>
<evidence type="ECO:0000256" key="1">
    <source>
        <dbReference type="ARBA" id="ARBA00012831"/>
    </source>
</evidence>
<dbReference type="EC" id="6.1.1.15" evidence="1"/>
<dbReference type="GO" id="GO:0004827">
    <property type="term" value="F:proline-tRNA ligase activity"/>
    <property type="evidence" value="ECO:0007669"/>
    <property type="project" value="UniProtKB-EC"/>
</dbReference>
<evidence type="ECO:0000256" key="9">
    <source>
        <dbReference type="ARBA" id="ARBA00047671"/>
    </source>
</evidence>
<dbReference type="Pfam" id="PF00587">
    <property type="entry name" value="tRNA-synt_2b"/>
    <property type="match status" value="1"/>
</dbReference>
<dbReference type="PANTHER" id="PTHR42753">
    <property type="entry name" value="MITOCHONDRIAL RIBOSOME PROTEIN L39/PROLYL-TRNA LIGASE FAMILY MEMBER"/>
    <property type="match status" value="1"/>
</dbReference>
<comment type="catalytic activity">
    <reaction evidence="9">
        <text>tRNA(Pro) + L-proline + ATP = L-prolyl-tRNA(Pro) + AMP + diphosphate</text>
        <dbReference type="Rhea" id="RHEA:14305"/>
        <dbReference type="Rhea" id="RHEA-COMP:9700"/>
        <dbReference type="Rhea" id="RHEA-COMP:9702"/>
        <dbReference type="ChEBI" id="CHEBI:30616"/>
        <dbReference type="ChEBI" id="CHEBI:33019"/>
        <dbReference type="ChEBI" id="CHEBI:60039"/>
        <dbReference type="ChEBI" id="CHEBI:78442"/>
        <dbReference type="ChEBI" id="CHEBI:78532"/>
        <dbReference type="ChEBI" id="CHEBI:456215"/>
        <dbReference type="EC" id="6.1.1.15"/>
    </reaction>
</comment>
<evidence type="ECO:0000256" key="5">
    <source>
        <dbReference type="ARBA" id="ARBA00022840"/>
    </source>
</evidence>
<dbReference type="InterPro" id="IPR002316">
    <property type="entry name" value="Pro-tRNA-ligase_IIa"/>
</dbReference>
<keyword evidence="3 11" id="KW-0436">Ligase</keyword>
<dbReference type="GO" id="GO:0005524">
    <property type="term" value="F:ATP binding"/>
    <property type="evidence" value="ECO:0007669"/>
    <property type="project" value="UniProtKB-KW"/>
</dbReference>
<evidence type="ECO:0000256" key="2">
    <source>
        <dbReference type="ARBA" id="ARBA00019110"/>
    </source>
</evidence>
<evidence type="ECO:0000259" key="10">
    <source>
        <dbReference type="PROSITE" id="PS50862"/>
    </source>
</evidence>
<keyword evidence="7" id="KW-0030">Aminoacyl-tRNA synthetase</keyword>
<protein>
    <recommendedName>
        <fullName evidence="2">Proline--tRNA ligase</fullName>
        <ecNumber evidence="1">6.1.1.15</ecNumber>
    </recommendedName>
    <alternativeName>
        <fullName evidence="8">Prolyl-tRNA synthetase</fullName>
    </alternativeName>
</protein>
<comment type="caution">
    <text evidence="11">The sequence shown here is derived from an EMBL/GenBank/DDBJ whole genome shotgun (WGS) entry which is preliminary data.</text>
</comment>
<keyword evidence="6" id="KW-0648">Protein biosynthesis</keyword>
<organism evidence="11 12">
    <name type="scientific">Candidatus Falkowbacteria bacterium CG11_big_fil_rev_8_21_14_0_20_39_10</name>
    <dbReference type="NCBI Taxonomy" id="1974570"/>
    <lineage>
        <taxon>Bacteria</taxon>
        <taxon>Candidatus Falkowiibacteriota</taxon>
    </lineage>
</organism>
<feature type="domain" description="Aminoacyl-transfer RNA synthetases class-II family profile" evidence="10">
    <location>
        <begin position="58"/>
        <end position="252"/>
    </location>
</feature>
<evidence type="ECO:0000313" key="12">
    <source>
        <dbReference type="Proteomes" id="UP000230869"/>
    </source>
</evidence>
<evidence type="ECO:0000256" key="6">
    <source>
        <dbReference type="ARBA" id="ARBA00022917"/>
    </source>
</evidence>
<feature type="non-terminal residue" evidence="11">
    <location>
        <position position="252"/>
    </location>
</feature>
<dbReference type="Proteomes" id="UP000230869">
    <property type="component" value="Unassembled WGS sequence"/>
</dbReference>
<evidence type="ECO:0000256" key="7">
    <source>
        <dbReference type="ARBA" id="ARBA00023146"/>
    </source>
</evidence>